<dbReference type="OrthoDB" id="9771544at2"/>
<feature type="transmembrane region" description="Helical" evidence="7">
    <location>
        <begin position="243"/>
        <end position="266"/>
    </location>
</feature>
<keyword evidence="4 7" id="KW-0812">Transmembrane</keyword>
<feature type="domain" description="ABC transmembrane type-1" evidence="8">
    <location>
        <begin position="76"/>
        <end position="266"/>
    </location>
</feature>
<dbReference type="PROSITE" id="PS50928">
    <property type="entry name" value="ABC_TM1"/>
    <property type="match status" value="1"/>
</dbReference>
<dbReference type="Gene3D" id="1.10.3720.10">
    <property type="entry name" value="MetI-like"/>
    <property type="match status" value="1"/>
</dbReference>
<keyword evidence="2 7" id="KW-0813">Transport</keyword>
<gene>
    <name evidence="9" type="ORF">DLM86_04165</name>
</gene>
<feature type="transmembrane region" description="Helical" evidence="7">
    <location>
        <begin position="12"/>
        <end position="34"/>
    </location>
</feature>
<dbReference type="GO" id="GO:0055085">
    <property type="term" value="P:transmembrane transport"/>
    <property type="evidence" value="ECO:0007669"/>
    <property type="project" value="InterPro"/>
</dbReference>
<name>A0A2V5K9L9_9BACL</name>
<protein>
    <submittedName>
        <fullName evidence="9">Sugar ABC transporter permease</fullName>
    </submittedName>
</protein>
<feature type="transmembrane region" description="Helical" evidence="7">
    <location>
        <begin position="113"/>
        <end position="135"/>
    </location>
</feature>
<organism evidence="9 10">
    <name type="scientific">Paenibacillus flagellatus</name>
    <dbReference type="NCBI Taxonomy" id="2211139"/>
    <lineage>
        <taxon>Bacteria</taxon>
        <taxon>Bacillati</taxon>
        <taxon>Bacillota</taxon>
        <taxon>Bacilli</taxon>
        <taxon>Bacillales</taxon>
        <taxon>Paenibacillaceae</taxon>
        <taxon>Paenibacillus</taxon>
    </lineage>
</organism>
<comment type="similarity">
    <text evidence="7">Belongs to the binding-protein-dependent transport system permease family.</text>
</comment>
<keyword evidence="6 7" id="KW-0472">Membrane</keyword>
<keyword evidence="5 7" id="KW-1133">Transmembrane helix</keyword>
<evidence type="ECO:0000313" key="10">
    <source>
        <dbReference type="Proteomes" id="UP000247476"/>
    </source>
</evidence>
<proteinExistence type="inferred from homology"/>
<dbReference type="PANTHER" id="PTHR43744:SF12">
    <property type="entry name" value="ABC TRANSPORTER PERMEASE PROTEIN MG189-RELATED"/>
    <property type="match status" value="1"/>
</dbReference>
<dbReference type="PANTHER" id="PTHR43744">
    <property type="entry name" value="ABC TRANSPORTER PERMEASE PROTEIN MG189-RELATED-RELATED"/>
    <property type="match status" value="1"/>
</dbReference>
<dbReference type="InterPro" id="IPR035906">
    <property type="entry name" value="MetI-like_sf"/>
</dbReference>
<dbReference type="Pfam" id="PF00528">
    <property type="entry name" value="BPD_transp_1"/>
    <property type="match status" value="1"/>
</dbReference>
<evidence type="ECO:0000256" key="4">
    <source>
        <dbReference type="ARBA" id="ARBA00022692"/>
    </source>
</evidence>
<feature type="transmembrane region" description="Helical" evidence="7">
    <location>
        <begin position="75"/>
        <end position="101"/>
    </location>
</feature>
<reference evidence="9 10" key="1">
    <citation type="submission" date="2018-05" db="EMBL/GenBank/DDBJ databases">
        <title>Paenibacillus flagellatus sp. nov., isolated from selenium mineral soil.</title>
        <authorList>
            <person name="Dai X."/>
        </authorList>
    </citation>
    <scope>NUCLEOTIDE SEQUENCE [LARGE SCALE GENOMIC DNA]</scope>
    <source>
        <strain evidence="9 10">DXL2</strain>
    </source>
</reference>
<evidence type="ECO:0000256" key="7">
    <source>
        <dbReference type="RuleBase" id="RU363032"/>
    </source>
</evidence>
<comment type="caution">
    <text evidence="9">The sequence shown here is derived from an EMBL/GenBank/DDBJ whole genome shotgun (WGS) entry which is preliminary data.</text>
</comment>
<dbReference type="AlphaFoldDB" id="A0A2V5K9L9"/>
<comment type="subcellular location">
    <subcellularLocation>
        <location evidence="1 7">Cell membrane</location>
        <topology evidence="1 7">Multi-pass membrane protein</topology>
    </subcellularLocation>
</comment>
<evidence type="ECO:0000256" key="6">
    <source>
        <dbReference type="ARBA" id="ARBA00023136"/>
    </source>
</evidence>
<dbReference type="CDD" id="cd06261">
    <property type="entry name" value="TM_PBP2"/>
    <property type="match status" value="1"/>
</dbReference>
<feature type="transmembrane region" description="Helical" evidence="7">
    <location>
        <begin position="141"/>
        <end position="161"/>
    </location>
</feature>
<evidence type="ECO:0000313" key="9">
    <source>
        <dbReference type="EMBL" id="PYI56191.1"/>
    </source>
</evidence>
<dbReference type="EMBL" id="QJVJ01000002">
    <property type="protein sequence ID" value="PYI56191.1"/>
    <property type="molecule type" value="Genomic_DNA"/>
</dbReference>
<dbReference type="SUPFAM" id="SSF161098">
    <property type="entry name" value="MetI-like"/>
    <property type="match status" value="1"/>
</dbReference>
<feature type="transmembrane region" description="Helical" evidence="7">
    <location>
        <begin position="190"/>
        <end position="211"/>
    </location>
</feature>
<dbReference type="Proteomes" id="UP000247476">
    <property type="component" value="Unassembled WGS sequence"/>
</dbReference>
<evidence type="ECO:0000256" key="5">
    <source>
        <dbReference type="ARBA" id="ARBA00022989"/>
    </source>
</evidence>
<sequence length="281" mass="31069">MDVRKLSGAEKGWRTLGVAIVTVLALVSVMPLYWMATGSFKVLTDTMKVPPEWFPVSPTLANYKQLFVHNPTWRWLFNSVFVSGCAAIGAIVTSTMAGYAFGKKEFPGKKPLFWLMLVAMMLPHQVMLIPLYLLIAKLKWVNTYSGLIVPFFAYPFGVFLVKQYMQSVPGELLEAAKIDGAGEIRTFARIVLPITKPAVGALGIFAFVAVWNEYMWQLVVTNQKEMFTLPLAVSKLAYGSESINLGLAMAGATVAFVPMLLFFIAFQRFFVKGITVGAVKG</sequence>
<evidence type="ECO:0000259" key="8">
    <source>
        <dbReference type="PROSITE" id="PS50928"/>
    </source>
</evidence>
<keyword evidence="3" id="KW-1003">Cell membrane</keyword>
<evidence type="ECO:0000256" key="1">
    <source>
        <dbReference type="ARBA" id="ARBA00004651"/>
    </source>
</evidence>
<evidence type="ECO:0000256" key="2">
    <source>
        <dbReference type="ARBA" id="ARBA00022448"/>
    </source>
</evidence>
<dbReference type="GO" id="GO:0005886">
    <property type="term" value="C:plasma membrane"/>
    <property type="evidence" value="ECO:0007669"/>
    <property type="project" value="UniProtKB-SubCell"/>
</dbReference>
<keyword evidence="10" id="KW-1185">Reference proteome</keyword>
<dbReference type="InterPro" id="IPR000515">
    <property type="entry name" value="MetI-like"/>
</dbReference>
<accession>A0A2V5K9L9</accession>
<evidence type="ECO:0000256" key="3">
    <source>
        <dbReference type="ARBA" id="ARBA00022475"/>
    </source>
</evidence>